<dbReference type="RefSeq" id="WP_149267081.1">
    <property type="nucleotide sequence ID" value="NZ_VFJB01000008.1"/>
</dbReference>
<sequence length="71" mass="8424">MNRSFNTIVKYKNKVYHVQTEVYNDKVNICVFSGGMVVFKRNEPFKDFKTTLKLHQEIENQIKIGQLIKDD</sequence>
<evidence type="ECO:0000313" key="1">
    <source>
        <dbReference type="EMBL" id="KAA0257409.1"/>
    </source>
</evidence>
<dbReference type="AlphaFoldDB" id="A0A5A8F171"/>
<evidence type="ECO:0000313" key="2">
    <source>
        <dbReference type="Proteomes" id="UP000322876"/>
    </source>
</evidence>
<name>A0A5A8F171_9BACT</name>
<reference evidence="1 2" key="1">
    <citation type="submission" date="2019-06" db="EMBL/GenBank/DDBJ databases">
        <title>Genomic insights into carbon and energy metabolism of Deferribacter autotrophicus revealed new metabolic traits in the phylum Deferribacteres.</title>
        <authorList>
            <person name="Slobodkin A.I."/>
            <person name="Slobodkina G.B."/>
            <person name="Allioux M."/>
            <person name="Alain K."/>
            <person name="Jebbar M."/>
            <person name="Shadrin V."/>
            <person name="Kublanov I.V."/>
            <person name="Toshchakov S.V."/>
            <person name="Bonch-Osmolovskaya E.A."/>
        </authorList>
    </citation>
    <scope>NUCLEOTIDE SEQUENCE [LARGE SCALE GENOMIC DNA]</scope>
    <source>
        <strain evidence="1 2">SL50</strain>
    </source>
</reference>
<proteinExistence type="predicted"/>
<protein>
    <submittedName>
        <fullName evidence="1">Uncharacterized protein</fullName>
    </submittedName>
</protein>
<dbReference type="EMBL" id="VFJB01000008">
    <property type="protein sequence ID" value="KAA0257409.1"/>
    <property type="molecule type" value="Genomic_DNA"/>
</dbReference>
<gene>
    <name evidence="1" type="ORF">FHQ18_10200</name>
</gene>
<organism evidence="1 2">
    <name type="scientific">Deferribacter autotrophicus</name>
    <dbReference type="NCBI Taxonomy" id="500465"/>
    <lineage>
        <taxon>Bacteria</taxon>
        <taxon>Pseudomonadati</taxon>
        <taxon>Deferribacterota</taxon>
        <taxon>Deferribacteres</taxon>
        <taxon>Deferribacterales</taxon>
        <taxon>Deferribacteraceae</taxon>
        <taxon>Deferribacter</taxon>
    </lineage>
</organism>
<keyword evidence="2" id="KW-1185">Reference proteome</keyword>
<dbReference type="OrthoDB" id="5381599at2"/>
<accession>A0A5A8F171</accession>
<dbReference type="Proteomes" id="UP000322876">
    <property type="component" value="Unassembled WGS sequence"/>
</dbReference>
<comment type="caution">
    <text evidence="1">The sequence shown here is derived from an EMBL/GenBank/DDBJ whole genome shotgun (WGS) entry which is preliminary data.</text>
</comment>